<protein>
    <submittedName>
        <fullName evidence="2">C20orf194</fullName>
    </submittedName>
</protein>
<comment type="caution">
    <text evidence="2">The sequence shown here is derived from an EMBL/GenBank/DDBJ whole genome shotgun (WGS) entry which is preliminary data.</text>
</comment>
<name>A0A7J7JA61_BUGNE</name>
<dbReference type="Pfam" id="PF25204">
    <property type="entry name" value="DAAF9_2"/>
    <property type="match status" value="1"/>
</dbReference>
<reference evidence="2" key="1">
    <citation type="submission" date="2020-06" db="EMBL/GenBank/DDBJ databases">
        <title>Draft genome of Bugula neritina, a colonial animal packing powerful symbionts and potential medicines.</title>
        <authorList>
            <person name="Rayko M."/>
        </authorList>
    </citation>
    <scope>NUCLEOTIDE SEQUENCE [LARGE SCALE GENOMIC DNA]</scope>
    <source>
        <strain evidence="2">Kwan_BN1</strain>
    </source>
</reference>
<dbReference type="OrthoDB" id="72033at2759"/>
<dbReference type="EMBL" id="VXIV02002877">
    <property type="protein sequence ID" value="KAF6022248.1"/>
    <property type="molecule type" value="Genomic_DNA"/>
</dbReference>
<dbReference type="AlphaFoldDB" id="A0A7J7JA61"/>
<proteinExistence type="predicted"/>
<feature type="domain" description="DAAF9" evidence="1">
    <location>
        <begin position="31"/>
        <end position="230"/>
    </location>
</feature>
<accession>A0A7J7JA61</accession>
<dbReference type="InterPro" id="IPR057478">
    <property type="entry name" value="DAAF9_2"/>
</dbReference>
<evidence type="ECO:0000259" key="1">
    <source>
        <dbReference type="Pfam" id="PF25204"/>
    </source>
</evidence>
<dbReference type="InterPro" id="IPR040342">
    <property type="entry name" value="DNAAF9"/>
</dbReference>
<organism evidence="2 3">
    <name type="scientific">Bugula neritina</name>
    <name type="common">Brown bryozoan</name>
    <name type="synonym">Sertularia neritina</name>
    <dbReference type="NCBI Taxonomy" id="10212"/>
    <lineage>
        <taxon>Eukaryota</taxon>
        <taxon>Metazoa</taxon>
        <taxon>Spiralia</taxon>
        <taxon>Lophotrochozoa</taxon>
        <taxon>Bryozoa</taxon>
        <taxon>Gymnolaemata</taxon>
        <taxon>Cheilostomatida</taxon>
        <taxon>Flustrina</taxon>
        <taxon>Buguloidea</taxon>
        <taxon>Bugulidae</taxon>
        <taxon>Bugula</taxon>
    </lineage>
</organism>
<evidence type="ECO:0000313" key="3">
    <source>
        <dbReference type="Proteomes" id="UP000593567"/>
    </source>
</evidence>
<sequence length="234" mass="25831">MLLGIHESVDNIMAADKTLAAGESSDVLLTISIISGIPGSYKENLANFITKLTQERSRWVIHKQTPETSHYFDGSKLESSLSYVYNVLKKKANAATKSSRMLIITPGYTDLQTVVNAIKSHPNKELLQHIKIGAVTTCVESSASFLSGYTTVPGVINQCAQGWVNNIVFTNVSESAKHEFSPIQTLIRAVNPSVSFILANKGELTRSQDIELILSDSAFEQQSLRRARFLRQWS</sequence>
<dbReference type="PANTHER" id="PTHR33664">
    <property type="entry name" value="RCG26366"/>
    <property type="match status" value="1"/>
</dbReference>
<dbReference type="PANTHER" id="PTHR33664:SF1">
    <property type="entry name" value="DYNEIN AXONEMAL ASSEMBLY FACTOR 9"/>
    <property type="match status" value="1"/>
</dbReference>
<dbReference type="Proteomes" id="UP000593567">
    <property type="component" value="Unassembled WGS sequence"/>
</dbReference>
<keyword evidence="3" id="KW-1185">Reference proteome</keyword>
<evidence type="ECO:0000313" key="2">
    <source>
        <dbReference type="EMBL" id="KAF6022248.1"/>
    </source>
</evidence>
<gene>
    <name evidence="2" type="ORF">EB796_019456</name>
</gene>